<proteinExistence type="inferred from homology"/>
<keyword evidence="8" id="KW-1185">Reference proteome</keyword>
<keyword evidence="4" id="KW-0963">Cytoplasm</keyword>
<evidence type="ECO:0000259" key="6">
    <source>
        <dbReference type="Pfam" id="PF02631"/>
    </source>
</evidence>
<dbReference type="RefSeq" id="WP_220118726.1">
    <property type="nucleotide sequence ID" value="NZ_JAHZUY010000061.1"/>
</dbReference>
<comment type="caution">
    <text evidence="7">The sequence shown here is derived from an EMBL/GenBank/DDBJ whole genome shotgun (WGS) entry which is preliminary data.</text>
</comment>
<comment type="similarity">
    <text evidence="2">Belongs to the RecX family.</text>
</comment>
<evidence type="ECO:0000313" key="7">
    <source>
        <dbReference type="EMBL" id="MBW8270946.1"/>
    </source>
</evidence>
<dbReference type="Pfam" id="PF02631">
    <property type="entry name" value="RecX_HTH2"/>
    <property type="match status" value="1"/>
</dbReference>
<evidence type="ECO:0000256" key="3">
    <source>
        <dbReference type="ARBA" id="ARBA00018111"/>
    </source>
</evidence>
<evidence type="ECO:0000256" key="1">
    <source>
        <dbReference type="ARBA" id="ARBA00004496"/>
    </source>
</evidence>
<evidence type="ECO:0000313" key="8">
    <source>
        <dbReference type="Proteomes" id="UP001519924"/>
    </source>
</evidence>
<dbReference type="InterPro" id="IPR036388">
    <property type="entry name" value="WH-like_DNA-bd_sf"/>
</dbReference>
<feature type="region of interest" description="Disordered" evidence="5">
    <location>
        <begin position="1"/>
        <end position="25"/>
    </location>
</feature>
<dbReference type="Gene3D" id="1.10.10.10">
    <property type="entry name" value="Winged helix-like DNA-binding domain superfamily/Winged helix DNA-binding domain"/>
    <property type="match status" value="1"/>
</dbReference>
<gene>
    <name evidence="7" type="ORF">K1J50_15795</name>
</gene>
<feature type="compositionally biased region" description="Basic and acidic residues" evidence="5">
    <location>
        <begin position="1"/>
        <end position="10"/>
    </location>
</feature>
<evidence type="ECO:0000256" key="2">
    <source>
        <dbReference type="ARBA" id="ARBA00009695"/>
    </source>
</evidence>
<protein>
    <recommendedName>
        <fullName evidence="3">Regulatory protein RecX</fullName>
    </recommendedName>
</protein>
<feature type="domain" description="RecX second three-helical" evidence="6">
    <location>
        <begin position="98"/>
        <end position="138"/>
    </location>
</feature>
<dbReference type="InterPro" id="IPR053924">
    <property type="entry name" value="RecX_HTH_2nd"/>
</dbReference>
<evidence type="ECO:0000256" key="4">
    <source>
        <dbReference type="ARBA" id="ARBA00022490"/>
    </source>
</evidence>
<dbReference type="Proteomes" id="UP001519924">
    <property type="component" value="Unassembled WGS sequence"/>
</dbReference>
<reference evidence="7 8" key="1">
    <citation type="submission" date="2021-08" db="EMBL/GenBank/DDBJ databases">
        <title>Caldovatus sediminis gen. nov., sp. nov., a moderately thermophilic bacterium isolated from a hot spring.</title>
        <authorList>
            <person name="Hu C.-J."/>
            <person name="Li W.-J."/>
            <person name="Xian W.-D."/>
        </authorList>
    </citation>
    <scope>NUCLEOTIDE SEQUENCE [LARGE SCALE GENOMIC DNA]</scope>
    <source>
        <strain evidence="7 8">SYSU G05006</strain>
    </source>
</reference>
<dbReference type="EMBL" id="JAHZUY010000061">
    <property type="protein sequence ID" value="MBW8270946.1"/>
    <property type="molecule type" value="Genomic_DNA"/>
</dbReference>
<sequence>MAGQREETRPGRGRRIPLAAGPPPDEARLHEAALQHLARFAATEAGLRRVLERRVERWARRAEAEGVATPEEIAERARRARAAAAAVARRLAAAGAVDDAAFAEARARRLQRAGRSRRAIAAHLAARGVDRAIVRAALGEGEAGEEAAELLAALALCRRRRIGPFAPDGAAAGGAAEARRRALGALARAGFPRAVAEAALGMAPAEAEARLLAARREG</sequence>
<comment type="subcellular location">
    <subcellularLocation>
        <location evidence="1">Cytoplasm</location>
    </subcellularLocation>
</comment>
<accession>A0ABS7F5Q1</accession>
<name>A0ABS7F5Q1_9PROT</name>
<organism evidence="7 8">
    <name type="scientific">Caldovatus aquaticus</name>
    <dbReference type="NCBI Taxonomy" id="2865671"/>
    <lineage>
        <taxon>Bacteria</taxon>
        <taxon>Pseudomonadati</taxon>
        <taxon>Pseudomonadota</taxon>
        <taxon>Alphaproteobacteria</taxon>
        <taxon>Acetobacterales</taxon>
        <taxon>Roseomonadaceae</taxon>
        <taxon>Caldovatus</taxon>
    </lineage>
</organism>
<evidence type="ECO:0000256" key="5">
    <source>
        <dbReference type="SAM" id="MobiDB-lite"/>
    </source>
</evidence>